<evidence type="ECO:0000256" key="1">
    <source>
        <dbReference type="SAM" id="Coils"/>
    </source>
</evidence>
<organism evidence="4 5">
    <name type="scientific">Micractinium conductrix</name>
    <dbReference type="NCBI Taxonomy" id="554055"/>
    <lineage>
        <taxon>Eukaryota</taxon>
        <taxon>Viridiplantae</taxon>
        <taxon>Chlorophyta</taxon>
        <taxon>core chlorophytes</taxon>
        <taxon>Trebouxiophyceae</taxon>
        <taxon>Chlorellales</taxon>
        <taxon>Chlorellaceae</taxon>
        <taxon>Chlorella clade</taxon>
        <taxon>Micractinium</taxon>
    </lineage>
</organism>
<dbReference type="PANTHER" id="PTHR46757:SF2">
    <property type="entry name" value="OS05G0346100 PROTEIN"/>
    <property type="match status" value="1"/>
</dbReference>
<dbReference type="SMART" id="SM00312">
    <property type="entry name" value="PX"/>
    <property type="match status" value="1"/>
</dbReference>
<feature type="coiled-coil region" evidence="1">
    <location>
        <begin position="436"/>
        <end position="498"/>
    </location>
</feature>
<accession>A0A2P6V281</accession>
<name>A0A2P6V281_9CHLO</name>
<dbReference type="OrthoDB" id="271164at2759"/>
<reference evidence="4 5" key="1">
    <citation type="journal article" date="2018" name="Plant J.">
        <title>Genome sequences of Chlorella sorokiniana UTEX 1602 and Micractinium conductrix SAG 241.80: implications to maltose excretion by a green alga.</title>
        <authorList>
            <person name="Arriola M.B."/>
            <person name="Velmurugan N."/>
            <person name="Zhang Y."/>
            <person name="Plunkett M.H."/>
            <person name="Hondzo H."/>
            <person name="Barney B.M."/>
        </authorList>
    </citation>
    <scope>NUCLEOTIDE SEQUENCE [LARGE SCALE GENOMIC DNA]</scope>
    <source>
        <strain evidence="4 5">SAG 241.80</strain>
    </source>
</reference>
<dbReference type="CDD" id="cd07596">
    <property type="entry name" value="BAR_SNX"/>
    <property type="match status" value="1"/>
</dbReference>
<evidence type="ECO:0000313" key="5">
    <source>
        <dbReference type="Proteomes" id="UP000239649"/>
    </source>
</evidence>
<gene>
    <name evidence="4" type="ORF">C2E20_8167</name>
</gene>
<dbReference type="InterPro" id="IPR044279">
    <property type="entry name" value="SNX2A/B"/>
</dbReference>
<dbReference type="PANTHER" id="PTHR46757">
    <property type="entry name" value="SORTING NEXIN-RELATED"/>
    <property type="match status" value="1"/>
</dbReference>
<dbReference type="AlphaFoldDB" id="A0A2P6V281"/>
<dbReference type="InterPro" id="IPR001683">
    <property type="entry name" value="PX_dom"/>
</dbReference>
<feature type="domain" description="PX" evidence="3">
    <location>
        <begin position="116"/>
        <end position="234"/>
    </location>
</feature>
<dbReference type="EMBL" id="LHPF02000040">
    <property type="protein sequence ID" value="PSC68192.1"/>
    <property type="molecule type" value="Genomic_DNA"/>
</dbReference>
<protein>
    <submittedName>
        <fullName evidence="4">Sorting nexin 2A</fullName>
    </submittedName>
</protein>
<feature type="compositionally biased region" description="Low complexity" evidence="2">
    <location>
        <begin position="19"/>
        <end position="43"/>
    </location>
</feature>
<dbReference type="STRING" id="554055.A0A2P6V281"/>
<sequence length="555" mass="59969">MRISAGNAREQPGYHDLYQQQAAAQQRPVPVPAAAALGGASLSPAPPRHRHADSLTLDGLSEIGGEEDAGYLYSGGALGGGGASGSGGGAAFGPSGGGAGGSSASTRPPPALELWVTDPVRRIGDSVIPGFTSTHYEYLVASSSEGARGRRRVEVRRRFKDFVALADLLAITQRGYFVFPRPDKNTLDQQLGKSDFVESRRAELERYLRKLAAHPVVGRCEELRVFLETEGNLAGSFPWQQLQPLRGSLLEGIGRLPRQLIGSDSSVPSTVEAQQNARNTSDLLRRFRELGERMRQEYKEPPVLGEQEARLRERRAGVEEYAEKLAVASRRAEALVKEFEEMGAVIGDLGLSLVKLGKFEEEEGAKCGRYTELGVGAAAVAADARRAGLAAVRHSRLARAANAQSMEALEPLHDELAMSPAVVAALREREAALLTAQSIEEDLDKRRRAAGQLEEAGARRVGGDAAKARKVAALQNDVAALEAALEAAKQEYGRVTERNLQELERSRQERSSEFARLVRGLAEVNALYGQRCLDIWRGVGEDFGAHAQLDAQQRQ</sequence>
<dbReference type="Pfam" id="PF09325">
    <property type="entry name" value="Vps5"/>
    <property type="match status" value="1"/>
</dbReference>
<dbReference type="InterPro" id="IPR036871">
    <property type="entry name" value="PX_dom_sf"/>
</dbReference>
<feature type="region of interest" description="Disordered" evidence="2">
    <location>
        <begin position="1"/>
        <end position="53"/>
    </location>
</feature>
<dbReference type="Gene3D" id="3.30.1520.10">
    <property type="entry name" value="Phox-like domain"/>
    <property type="match status" value="1"/>
</dbReference>
<evidence type="ECO:0000259" key="3">
    <source>
        <dbReference type="PROSITE" id="PS50195"/>
    </source>
</evidence>
<dbReference type="SUPFAM" id="SSF64268">
    <property type="entry name" value="PX domain"/>
    <property type="match status" value="1"/>
</dbReference>
<evidence type="ECO:0000313" key="4">
    <source>
        <dbReference type="EMBL" id="PSC68192.1"/>
    </source>
</evidence>
<dbReference type="InterPro" id="IPR027267">
    <property type="entry name" value="AH/BAR_dom_sf"/>
</dbReference>
<dbReference type="Pfam" id="PF00787">
    <property type="entry name" value="PX"/>
    <property type="match status" value="1"/>
</dbReference>
<keyword evidence="1" id="KW-0175">Coiled coil</keyword>
<evidence type="ECO:0000256" key="2">
    <source>
        <dbReference type="SAM" id="MobiDB-lite"/>
    </source>
</evidence>
<keyword evidence="5" id="KW-1185">Reference proteome</keyword>
<dbReference type="Proteomes" id="UP000239649">
    <property type="component" value="Unassembled WGS sequence"/>
</dbReference>
<proteinExistence type="predicted"/>
<comment type="caution">
    <text evidence="4">The sequence shown here is derived from an EMBL/GenBank/DDBJ whole genome shotgun (WGS) entry which is preliminary data.</text>
</comment>
<dbReference type="PROSITE" id="PS50195">
    <property type="entry name" value="PX"/>
    <property type="match status" value="1"/>
</dbReference>
<dbReference type="GO" id="GO:0005768">
    <property type="term" value="C:endosome"/>
    <property type="evidence" value="ECO:0007669"/>
    <property type="project" value="UniProtKB-ARBA"/>
</dbReference>
<dbReference type="InterPro" id="IPR015404">
    <property type="entry name" value="Vps5_C"/>
</dbReference>
<dbReference type="GO" id="GO:0035091">
    <property type="term" value="F:phosphatidylinositol binding"/>
    <property type="evidence" value="ECO:0007669"/>
    <property type="project" value="InterPro"/>
</dbReference>
<dbReference type="Gene3D" id="1.20.1270.60">
    <property type="entry name" value="Arfaptin homology (AH) domain/BAR domain"/>
    <property type="match status" value="1"/>
</dbReference>